<dbReference type="Proteomes" id="UP000241462">
    <property type="component" value="Unassembled WGS sequence"/>
</dbReference>
<gene>
    <name evidence="3" type="ORF">BD289DRAFT_441615</name>
</gene>
<organism evidence="3 4">
    <name type="scientific">Coniella lustricola</name>
    <dbReference type="NCBI Taxonomy" id="2025994"/>
    <lineage>
        <taxon>Eukaryota</taxon>
        <taxon>Fungi</taxon>
        <taxon>Dikarya</taxon>
        <taxon>Ascomycota</taxon>
        <taxon>Pezizomycotina</taxon>
        <taxon>Sordariomycetes</taxon>
        <taxon>Sordariomycetidae</taxon>
        <taxon>Diaporthales</taxon>
        <taxon>Schizoparmaceae</taxon>
        <taxon>Coniella</taxon>
    </lineage>
</organism>
<dbReference type="GO" id="GO:0050661">
    <property type="term" value="F:NADP binding"/>
    <property type="evidence" value="ECO:0007669"/>
    <property type="project" value="InterPro"/>
</dbReference>
<dbReference type="SUPFAM" id="SSF51735">
    <property type="entry name" value="NAD(P)-binding Rossmann-fold domains"/>
    <property type="match status" value="1"/>
</dbReference>
<dbReference type="InterPro" id="IPR002204">
    <property type="entry name" value="3-OH-isobutyrate_DH-rel_CS"/>
</dbReference>
<dbReference type="PANTHER" id="PTHR43060:SF17">
    <property type="entry name" value="L-THREONATE DEHYDROGENASE"/>
    <property type="match status" value="1"/>
</dbReference>
<sequence length="467" mass="48100">MASKPPVAFIGLGAMGFGMATHLLTQGYAVTAFDVFPPTLDRFLQHAQSHARGSTASTASSPSAAVAAASLVVCMVATAAQAHAVLFSGPSPAAAALPRGATLLLCSTVPCAYVRDTLATALVHAGRSDVDLVDAPVSGGSIRAADGTLSIMAAGSDPALAKARPLLQAMAAPDKLYIVPGGVGAGSNMKMCHQVLAANHILAASEALGLAKHLGLDLHKTAAELLVLAPENKPRMSASWMLENRLPRILAQDKDGKAPVASAVTIILKDAGIITSEARRCGFPTPLTSVAEQVYLAALGRGWGAEDDASLVRLYSEGVGRVGPVSGQVDGDEAKTGLVASLLEGIHLCSTAETVAFAHHVGLDLDQVYELCVHAAGGSQVFASVARDMIRVLQRGASREPDGRQETLPLAVDKMQTVVDEAQRLKCPLFLGSQALNLLRLALIKSEEADGEAKAAPSTAVLKAWAA</sequence>
<feature type="domain" description="3-hydroxyisobutyrate dehydrogenase-like NAD-binding" evidence="2">
    <location>
        <begin position="338"/>
        <end position="448"/>
    </location>
</feature>
<keyword evidence="4" id="KW-1185">Reference proteome</keyword>
<evidence type="ECO:0000259" key="1">
    <source>
        <dbReference type="Pfam" id="PF03446"/>
    </source>
</evidence>
<feature type="domain" description="3-hydroxyisobutyrate dehydrogenase-like NAD-binding" evidence="2">
    <location>
        <begin position="184"/>
        <end position="315"/>
    </location>
</feature>
<dbReference type="InParanoid" id="A0A2T2ZZA0"/>
<accession>A0A2T2ZZA0</accession>
<reference evidence="3 4" key="1">
    <citation type="journal article" date="2018" name="Mycol. Prog.">
        <title>Coniella lustricola, a new species from submerged detritus.</title>
        <authorList>
            <person name="Raudabaugh D.B."/>
            <person name="Iturriaga T."/>
            <person name="Carver A."/>
            <person name="Mondo S."/>
            <person name="Pangilinan J."/>
            <person name="Lipzen A."/>
            <person name="He G."/>
            <person name="Amirebrahimi M."/>
            <person name="Grigoriev I.V."/>
            <person name="Miller A.N."/>
        </authorList>
    </citation>
    <scope>NUCLEOTIDE SEQUENCE [LARGE SCALE GENOMIC DNA]</scope>
    <source>
        <strain evidence="3 4">B22-T-1</strain>
    </source>
</reference>
<name>A0A2T2ZZA0_9PEZI</name>
<feature type="domain" description="6-phosphogluconate dehydrogenase NADP-binding" evidence="1">
    <location>
        <begin position="7"/>
        <end position="172"/>
    </location>
</feature>
<dbReference type="InterPro" id="IPR008927">
    <property type="entry name" value="6-PGluconate_DH-like_C_sf"/>
</dbReference>
<dbReference type="OrthoDB" id="48988at2759"/>
<dbReference type="SUPFAM" id="SSF48179">
    <property type="entry name" value="6-phosphogluconate dehydrogenase C-terminal domain-like"/>
    <property type="match status" value="2"/>
</dbReference>
<dbReference type="Pfam" id="PF14833">
    <property type="entry name" value="NAD_binding_11"/>
    <property type="match status" value="2"/>
</dbReference>
<dbReference type="GO" id="GO:0016491">
    <property type="term" value="F:oxidoreductase activity"/>
    <property type="evidence" value="ECO:0007669"/>
    <property type="project" value="InterPro"/>
</dbReference>
<dbReference type="InterPro" id="IPR013328">
    <property type="entry name" value="6PGD_dom2"/>
</dbReference>
<dbReference type="AlphaFoldDB" id="A0A2T2ZZA0"/>
<proteinExistence type="predicted"/>
<dbReference type="PANTHER" id="PTHR43060">
    <property type="entry name" value="3-HYDROXYISOBUTYRATE DEHYDROGENASE-LIKE 1, MITOCHONDRIAL-RELATED"/>
    <property type="match status" value="1"/>
</dbReference>
<dbReference type="EMBL" id="KZ678547">
    <property type="protein sequence ID" value="PSR80020.1"/>
    <property type="molecule type" value="Genomic_DNA"/>
</dbReference>
<dbReference type="Pfam" id="PF03446">
    <property type="entry name" value="NAD_binding_2"/>
    <property type="match status" value="1"/>
</dbReference>
<dbReference type="Gene3D" id="1.10.1040.10">
    <property type="entry name" value="N-(1-d-carboxylethyl)-l-norvaline Dehydrogenase, domain 2"/>
    <property type="match status" value="2"/>
</dbReference>
<dbReference type="STRING" id="2025994.A0A2T2ZZA0"/>
<dbReference type="InterPro" id="IPR006115">
    <property type="entry name" value="6PGDH_NADP-bd"/>
</dbReference>
<dbReference type="Gene3D" id="3.40.50.720">
    <property type="entry name" value="NAD(P)-binding Rossmann-like Domain"/>
    <property type="match status" value="1"/>
</dbReference>
<evidence type="ECO:0000313" key="3">
    <source>
        <dbReference type="EMBL" id="PSR80020.1"/>
    </source>
</evidence>
<dbReference type="PROSITE" id="PS00895">
    <property type="entry name" value="3_HYDROXYISOBUT_DH"/>
    <property type="match status" value="1"/>
</dbReference>
<dbReference type="GO" id="GO:0051287">
    <property type="term" value="F:NAD binding"/>
    <property type="evidence" value="ECO:0007669"/>
    <property type="project" value="InterPro"/>
</dbReference>
<evidence type="ECO:0000259" key="2">
    <source>
        <dbReference type="Pfam" id="PF14833"/>
    </source>
</evidence>
<protein>
    <submittedName>
        <fullName evidence="3">NAD binding domain of 6-phosphogluconate dehydrogenase-domain-containing protein</fullName>
    </submittedName>
</protein>
<evidence type="ECO:0000313" key="4">
    <source>
        <dbReference type="Proteomes" id="UP000241462"/>
    </source>
</evidence>
<dbReference type="InterPro" id="IPR029154">
    <property type="entry name" value="HIBADH-like_NADP-bd"/>
</dbReference>
<dbReference type="InterPro" id="IPR036291">
    <property type="entry name" value="NAD(P)-bd_dom_sf"/>
</dbReference>